<feature type="domain" description="Reverse transcriptase" evidence="1">
    <location>
        <begin position="1"/>
        <end position="254"/>
    </location>
</feature>
<sequence>MSQLRPISLCNVLYKISSKALANRLKPLLHQFISPFQSAFVLGRLISDNSLISFELAHFLKRRRDGKVGYGALKLDMSKAYDRVEWAFLEAALLKLGFNPTWFTWIMRCVATVSYSLINGDPKGKLKPTRGIQQGDAISPYLFLICAEVLSRLISATELNGQLLELKICRDAPSISHLFSADDSLILFKANDIDCSTLKNIFLQYEAASGQKINYDKSCVSFSKNVPIDIQDSLASILRVTRVDKHDKYLGLPMEISYSKVEAFDFLKDKIQLKLQGLREKFLSAVGKEVLIKSVIQSIPTYIMSCFELPKLLCADIHQLMAKFWWGTKGDMKKIHWMNWEKLCIPKNEGGMEFKNLNLFNLSLLAKQGWRIIKSPDSLVA</sequence>
<dbReference type="PROSITE" id="PS50878">
    <property type="entry name" value="RT_POL"/>
    <property type="match status" value="1"/>
</dbReference>
<dbReference type="EMBL" id="JBEDUW010000005">
    <property type="protein sequence ID" value="KAK9929752.1"/>
    <property type="molecule type" value="Genomic_DNA"/>
</dbReference>
<evidence type="ECO:0000259" key="1">
    <source>
        <dbReference type="PROSITE" id="PS50878"/>
    </source>
</evidence>
<organism evidence="2 3">
    <name type="scientific">Rubus argutus</name>
    <name type="common">Southern blackberry</name>
    <dbReference type="NCBI Taxonomy" id="59490"/>
    <lineage>
        <taxon>Eukaryota</taxon>
        <taxon>Viridiplantae</taxon>
        <taxon>Streptophyta</taxon>
        <taxon>Embryophyta</taxon>
        <taxon>Tracheophyta</taxon>
        <taxon>Spermatophyta</taxon>
        <taxon>Magnoliopsida</taxon>
        <taxon>eudicotyledons</taxon>
        <taxon>Gunneridae</taxon>
        <taxon>Pentapetalae</taxon>
        <taxon>rosids</taxon>
        <taxon>fabids</taxon>
        <taxon>Rosales</taxon>
        <taxon>Rosaceae</taxon>
        <taxon>Rosoideae</taxon>
        <taxon>Rosoideae incertae sedis</taxon>
        <taxon>Rubus</taxon>
    </lineage>
</organism>
<dbReference type="PANTHER" id="PTHR33116:SF86">
    <property type="entry name" value="REVERSE TRANSCRIPTASE DOMAIN-CONTAINING PROTEIN"/>
    <property type="match status" value="1"/>
</dbReference>
<protein>
    <recommendedName>
        <fullName evidence="1">Reverse transcriptase domain-containing protein</fullName>
    </recommendedName>
</protein>
<comment type="caution">
    <text evidence="2">The sequence shown here is derived from an EMBL/GenBank/DDBJ whole genome shotgun (WGS) entry which is preliminary data.</text>
</comment>
<reference evidence="2 3" key="1">
    <citation type="journal article" date="2023" name="G3 (Bethesda)">
        <title>A chromosome-length genome assembly and annotation of blackberry (Rubus argutus, cv. 'Hillquist').</title>
        <authorList>
            <person name="Bruna T."/>
            <person name="Aryal R."/>
            <person name="Dudchenko O."/>
            <person name="Sargent D.J."/>
            <person name="Mead D."/>
            <person name="Buti M."/>
            <person name="Cavallini A."/>
            <person name="Hytonen T."/>
            <person name="Andres J."/>
            <person name="Pham M."/>
            <person name="Weisz D."/>
            <person name="Mascagni F."/>
            <person name="Usai G."/>
            <person name="Natali L."/>
            <person name="Bassil N."/>
            <person name="Fernandez G.E."/>
            <person name="Lomsadze A."/>
            <person name="Armour M."/>
            <person name="Olukolu B."/>
            <person name="Poorten T."/>
            <person name="Britton C."/>
            <person name="Davik J."/>
            <person name="Ashrafi H."/>
            <person name="Aiden E.L."/>
            <person name="Borodovsky M."/>
            <person name="Worthington M."/>
        </authorList>
    </citation>
    <scope>NUCLEOTIDE SEQUENCE [LARGE SCALE GENOMIC DNA]</scope>
    <source>
        <strain evidence="2">PI 553951</strain>
    </source>
</reference>
<evidence type="ECO:0000313" key="3">
    <source>
        <dbReference type="Proteomes" id="UP001457282"/>
    </source>
</evidence>
<dbReference type="PANTHER" id="PTHR33116">
    <property type="entry name" value="REVERSE TRANSCRIPTASE ZINC-BINDING DOMAIN-CONTAINING PROTEIN-RELATED-RELATED"/>
    <property type="match status" value="1"/>
</dbReference>
<name>A0AAW1WYK4_RUBAR</name>
<dbReference type="AlphaFoldDB" id="A0AAW1WYK4"/>
<keyword evidence="3" id="KW-1185">Reference proteome</keyword>
<gene>
    <name evidence="2" type="ORF">M0R45_026838</name>
</gene>
<dbReference type="Pfam" id="PF00078">
    <property type="entry name" value="RVT_1"/>
    <property type="match status" value="1"/>
</dbReference>
<dbReference type="InterPro" id="IPR043502">
    <property type="entry name" value="DNA/RNA_pol_sf"/>
</dbReference>
<proteinExistence type="predicted"/>
<dbReference type="SUPFAM" id="SSF56672">
    <property type="entry name" value="DNA/RNA polymerases"/>
    <property type="match status" value="1"/>
</dbReference>
<evidence type="ECO:0000313" key="2">
    <source>
        <dbReference type="EMBL" id="KAK9929752.1"/>
    </source>
</evidence>
<dbReference type="InterPro" id="IPR000477">
    <property type="entry name" value="RT_dom"/>
</dbReference>
<dbReference type="CDD" id="cd01650">
    <property type="entry name" value="RT_nLTR_like"/>
    <property type="match status" value="1"/>
</dbReference>
<accession>A0AAW1WYK4</accession>
<dbReference type="Proteomes" id="UP001457282">
    <property type="component" value="Unassembled WGS sequence"/>
</dbReference>